<reference evidence="1 2" key="1">
    <citation type="journal article" date="2013" name="Genome Biol.">
        <title>Genome of Acanthamoeba castellanii highlights extensive lateral gene transfer and early evolution of tyrosine kinase signaling.</title>
        <authorList>
            <person name="Clarke M."/>
            <person name="Lohan A.J."/>
            <person name="Liu B."/>
            <person name="Lagkouvardos I."/>
            <person name="Roy S."/>
            <person name="Zafar N."/>
            <person name="Bertelli C."/>
            <person name="Schilde C."/>
            <person name="Kianianmomeni A."/>
            <person name="Burglin T.R."/>
            <person name="Frech C."/>
            <person name="Turcotte B."/>
            <person name="Kopec K.O."/>
            <person name="Synnott J.M."/>
            <person name="Choo C."/>
            <person name="Paponov I."/>
            <person name="Finkler A."/>
            <person name="Soon Heng Tan C."/>
            <person name="Hutchins A.P."/>
            <person name="Weinmeier T."/>
            <person name="Rattei T."/>
            <person name="Chu J.S."/>
            <person name="Gimenez G."/>
            <person name="Irimia M."/>
            <person name="Rigden D.J."/>
            <person name="Fitzpatrick D.A."/>
            <person name="Lorenzo-Morales J."/>
            <person name="Bateman A."/>
            <person name="Chiu C.H."/>
            <person name="Tang P."/>
            <person name="Hegemann P."/>
            <person name="Fromm H."/>
            <person name="Raoult D."/>
            <person name="Greub G."/>
            <person name="Miranda-Saavedra D."/>
            <person name="Chen N."/>
            <person name="Nash P."/>
            <person name="Ginger M.L."/>
            <person name="Horn M."/>
            <person name="Schaap P."/>
            <person name="Caler L."/>
            <person name="Loftus B."/>
        </authorList>
    </citation>
    <scope>NUCLEOTIDE SEQUENCE [LARGE SCALE GENOMIC DNA]</scope>
    <source>
        <strain evidence="1 2">Neff</strain>
    </source>
</reference>
<dbReference type="GeneID" id="14922695"/>
<dbReference type="AlphaFoldDB" id="L8H971"/>
<dbReference type="KEGG" id="acan:ACA1_385590"/>
<protein>
    <submittedName>
        <fullName evidence="1">Uncharacterized protein</fullName>
    </submittedName>
</protein>
<dbReference type="Proteomes" id="UP000011083">
    <property type="component" value="Unassembled WGS sequence"/>
</dbReference>
<sequence>MNPAGPPTLPPEYDVWLYEAIEGEDVPGLDRPAAKPRHYATAFDDRVLVFLMFRKAISTMRQGRQEAYPQGASVNFVPIVDR</sequence>
<dbReference type="EMBL" id="KB007900">
    <property type="protein sequence ID" value="ELR21782.1"/>
    <property type="molecule type" value="Genomic_DNA"/>
</dbReference>
<keyword evidence="2" id="KW-1185">Reference proteome</keyword>
<evidence type="ECO:0000313" key="2">
    <source>
        <dbReference type="Proteomes" id="UP000011083"/>
    </source>
</evidence>
<accession>L8H971</accession>
<organism evidence="1 2">
    <name type="scientific">Acanthamoeba castellanii (strain ATCC 30010 / Neff)</name>
    <dbReference type="NCBI Taxonomy" id="1257118"/>
    <lineage>
        <taxon>Eukaryota</taxon>
        <taxon>Amoebozoa</taxon>
        <taxon>Discosea</taxon>
        <taxon>Longamoebia</taxon>
        <taxon>Centramoebida</taxon>
        <taxon>Acanthamoebidae</taxon>
        <taxon>Acanthamoeba</taxon>
    </lineage>
</organism>
<gene>
    <name evidence="1" type="ORF">ACA1_385590</name>
</gene>
<dbReference type="RefSeq" id="XP_004347164.1">
    <property type="nucleotide sequence ID" value="XM_004347114.1"/>
</dbReference>
<name>L8H971_ACACF</name>
<proteinExistence type="predicted"/>
<evidence type="ECO:0000313" key="1">
    <source>
        <dbReference type="EMBL" id="ELR21782.1"/>
    </source>
</evidence>
<dbReference type="VEuPathDB" id="AmoebaDB:ACA1_385590"/>